<feature type="transmembrane region" description="Helical" evidence="1">
    <location>
        <begin position="16"/>
        <end position="34"/>
    </location>
</feature>
<feature type="transmembrane region" description="Helical" evidence="1">
    <location>
        <begin position="91"/>
        <end position="113"/>
    </location>
</feature>
<dbReference type="EMBL" id="LXEW01000040">
    <property type="protein sequence ID" value="OAT49781.1"/>
    <property type="molecule type" value="Genomic_DNA"/>
</dbReference>
<feature type="transmembrane region" description="Helical" evidence="1">
    <location>
        <begin position="54"/>
        <end position="79"/>
    </location>
</feature>
<reference evidence="2 3" key="1">
    <citation type="submission" date="2016-04" db="EMBL/GenBank/DDBJ databases">
        <title>ATOL: Assembling a taxonomically balanced genome-scale reconstruction of the evolutionary history of the Enterobacteriaceae.</title>
        <authorList>
            <person name="Plunkett G.III."/>
            <person name="Neeno-Eckwall E.C."/>
            <person name="Glasner J.D."/>
            <person name="Perna N.T."/>
        </authorList>
    </citation>
    <scope>NUCLEOTIDE SEQUENCE [LARGE SCALE GENOMIC DNA]</scope>
    <source>
        <strain evidence="2 3">ATCC 35613</strain>
    </source>
</reference>
<keyword evidence="1" id="KW-0472">Membrane</keyword>
<feature type="transmembrane region" description="Helical" evidence="1">
    <location>
        <begin position="119"/>
        <end position="137"/>
    </location>
</feature>
<keyword evidence="1" id="KW-0812">Transmembrane</keyword>
<evidence type="ECO:0000313" key="2">
    <source>
        <dbReference type="EMBL" id="OAT49781.1"/>
    </source>
</evidence>
<gene>
    <name evidence="2" type="ORF">M998_2946</name>
</gene>
<organism evidence="2 3">
    <name type="scientific">Providencia heimbachae ATCC 35613</name>
    <dbReference type="NCBI Taxonomy" id="1354272"/>
    <lineage>
        <taxon>Bacteria</taxon>
        <taxon>Pseudomonadati</taxon>
        <taxon>Pseudomonadota</taxon>
        <taxon>Gammaproteobacteria</taxon>
        <taxon>Enterobacterales</taxon>
        <taxon>Morganellaceae</taxon>
        <taxon>Providencia</taxon>
    </lineage>
</organism>
<evidence type="ECO:0000313" key="3">
    <source>
        <dbReference type="Proteomes" id="UP000078224"/>
    </source>
</evidence>
<sequence>MRLTFSLQQKVSRKKYIGVVVFYFLCQLILINYISPLLDENYLSEYWSDGIQYVISVIIYLCFCLLFALSLIVLQIYFLRIWVFRLNDIGFNPYLCIFPFFYFLVLLINNFFIFSPWVAYPYFLLIFVSAIPSTGRFKKTK</sequence>
<keyword evidence="1" id="KW-1133">Transmembrane helix</keyword>
<protein>
    <submittedName>
        <fullName evidence="2">Uncharacterized protein</fullName>
    </submittedName>
</protein>
<keyword evidence="3" id="KW-1185">Reference proteome</keyword>
<dbReference type="AlphaFoldDB" id="A0A1B7JPE6"/>
<proteinExistence type="predicted"/>
<accession>A0A1B7JPE6</accession>
<name>A0A1B7JPE6_9GAMM</name>
<comment type="caution">
    <text evidence="2">The sequence shown here is derived from an EMBL/GenBank/DDBJ whole genome shotgun (WGS) entry which is preliminary data.</text>
</comment>
<dbReference type="PATRIC" id="fig|1354272.4.peg.3009"/>
<evidence type="ECO:0000256" key="1">
    <source>
        <dbReference type="SAM" id="Phobius"/>
    </source>
</evidence>
<dbReference type="Proteomes" id="UP000078224">
    <property type="component" value="Unassembled WGS sequence"/>
</dbReference>